<proteinExistence type="predicted"/>
<dbReference type="AlphaFoldDB" id="A0A843YRB2"/>
<feature type="transmembrane region" description="Helical" evidence="1">
    <location>
        <begin position="48"/>
        <end position="65"/>
    </location>
</feature>
<organism evidence="2 3">
    <name type="scientific">Glaciimonas soli</name>
    <dbReference type="NCBI Taxonomy" id="2590999"/>
    <lineage>
        <taxon>Bacteria</taxon>
        <taxon>Pseudomonadati</taxon>
        <taxon>Pseudomonadota</taxon>
        <taxon>Betaproteobacteria</taxon>
        <taxon>Burkholderiales</taxon>
        <taxon>Oxalobacteraceae</taxon>
        <taxon>Glaciimonas</taxon>
    </lineage>
</organism>
<comment type="caution">
    <text evidence="2">The sequence shown here is derived from an EMBL/GenBank/DDBJ whole genome shotgun (WGS) entry which is preliminary data.</text>
</comment>
<dbReference type="InterPro" id="IPR025140">
    <property type="entry name" value="Holin_2-3"/>
</dbReference>
<dbReference type="Proteomes" id="UP000451565">
    <property type="component" value="Unassembled WGS sequence"/>
</dbReference>
<gene>
    <name evidence="2" type="ORF">GEV47_03815</name>
</gene>
<keyword evidence="1" id="KW-0472">Membrane</keyword>
<sequence>MRFSWSALMQNKIPRLTLCLAVSIILMLLAFRFREYDTLLSVSLYKAHLLSLGGWGGYWIDWAIFPYARPRDFHVKGNQQALQIASLRRAIIVAASLICIGLAA</sequence>
<keyword evidence="1" id="KW-1133">Transmembrane helix</keyword>
<evidence type="ECO:0000256" key="1">
    <source>
        <dbReference type="SAM" id="Phobius"/>
    </source>
</evidence>
<reference evidence="2 3" key="1">
    <citation type="submission" date="2019-10" db="EMBL/GenBank/DDBJ databases">
        <title>Glaciimonas soli sp. nov., a psychrophilic bacterium isolated from the forest soil of a high elevation mountain in Taiwan.</title>
        <authorList>
            <person name="Wang L.-T."/>
            <person name="Shieh W.Y."/>
        </authorList>
    </citation>
    <scope>NUCLEOTIDE SEQUENCE [LARGE SCALE GENOMIC DNA]</scope>
    <source>
        <strain evidence="2 3">GS1</strain>
    </source>
</reference>
<dbReference type="EMBL" id="WINI01000001">
    <property type="protein sequence ID" value="MQQ99811.1"/>
    <property type="molecule type" value="Genomic_DNA"/>
</dbReference>
<dbReference type="OrthoDB" id="8688566at2"/>
<keyword evidence="3" id="KW-1185">Reference proteome</keyword>
<keyword evidence="1" id="KW-0812">Transmembrane</keyword>
<accession>A0A843YRB2</accession>
<dbReference type="Pfam" id="PF13272">
    <property type="entry name" value="Holin_2-3"/>
    <property type="match status" value="1"/>
</dbReference>
<evidence type="ECO:0000313" key="3">
    <source>
        <dbReference type="Proteomes" id="UP000451565"/>
    </source>
</evidence>
<protein>
    <recommendedName>
        <fullName evidence="4">2/3 transmembrane domain holin</fullName>
    </recommendedName>
</protein>
<name>A0A843YRB2_9BURK</name>
<evidence type="ECO:0000313" key="2">
    <source>
        <dbReference type="EMBL" id="MQQ99811.1"/>
    </source>
</evidence>
<evidence type="ECO:0008006" key="4">
    <source>
        <dbReference type="Google" id="ProtNLM"/>
    </source>
</evidence>